<evidence type="ECO:0000256" key="2">
    <source>
        <dbReference type="ARBA" id="ARBA00011974"/>
    </source>
</evidence>
<reference evidence="7 8" key="1">
    <citation type="submission" date="2020-06" db="EMBL/GenBank/DDBJ databases">
        <title>Draft genome of Uliginosibacterium sp. IMCC34675.</title>
        <authorList>
            <person name="Song J."/>
        </authorList>
    </citation>
    <scope>NUCLEOTIDE SEQUENCE [LARGE SCALE GENOMIC DNA]</scope>
    <source>
        <strain evidence="7 8">IMCC34675</strain>
    </source>
</reference>
<dbReference type="InterPro" id="IPR035994">
    <property type="entry name" value="Nucleoside_phosphorylase_sf"/>
</dbReference>
<keyword evidence="3" id="KW-0028">Amino-acid biosynthesis</keyword>
<accession>A0ABX2IET4</accession>
<dbReference type="Proteomes" id="UP000778523">
    <property type="component" value="Unassembled WGS sequence"/>
</dbReference>
<dbReference type="InterPro" id="IPR010049">
    <property type="entry name" value="MTA_SAH_Nsdase"/>
</dbReference>
<dbReference type="RefSeq" id="WP_170021413.1">
    <property type="nucleotide sequence ID" value="NZ_JABCSC020000002.1"/>
</dbReference>
<evidence type="ECO:0000256" key="5">
    <source>
        <dbReference type="ARBA" id="ARBA00023167"/>
    </source>
</evidence>
<evidence type="ECO:0000256" key="4">
    <source>
        <dbReference type="ARBA" id="ARBA00022801"/>
    </source>
</evidence>
<proteinExistence type="predicted"/>
<dbReference type="NCBIfam" id="TIGR01704">
    <property type="entry name" value="MTA_SAH-Nsdase"/>
    <property type="match status" value="1"/>
</dbReference>
<keyword evidence="8" id="KW-1185">Reference proteome</keyword>
<evidence type="ECO:0000256" key="1">
    <source>
        <dbReference type="ARBA" id="ARBA00004945"/>
    </source>
</evidence>
<dbReference type="PANTHER" id="PTHR46832:SF1">
    <property type="entry name" value="5'-METHYLTHIOADENOSINE_S-ADENOSYLHOMOCYSTEINE NUCLEOSIDASE"/>
    <property type="match status" value="1"/>
</dbReference>
<keyword evidence="4 7" id="KW-0378">Hydrolase</keyword>
<name>A0ABX2IET4_9RHOO</name>
<protein>
    <recommendedName>
        <fullName evidence="2">adenosylhomocysteine nucleosidase</fullName>
        <ecNumber evidence="2">3.2.2.9</ecNumber>
    </recommendedName>
</protein>
<dbReference type="SUPFAM" id="SSF53167">
    <property type="entry name" value="Purine and uridine phosphorylases"/>
    <property type="match status" value="1"/>
</dbReference>
<evidence type="ECO:0000313" key="8">
    <source>
        <dbReference type="Proteomes" id="UP000778523"/>
    </source>
</evidence>
<dbReference type="EC" id="3.2.2.9" evidence="2"/>
<keyword evidence="7" id="KW-0326">Glycosidase</keyword>
<dbReference type="Pfam" id="PF01048">
    <property type="entry name" value="PNP_UDP_1"/>
    <property type="match status" value="1"/>
</dbReference>
<evidence type="ECO:0000313" key="7">
    <source>
        <dbReference type="EMBL" id="NSL54917.1"/>
    </source>
</evidence>
<dbReference type="Gene3D" id="3.40.50.1580">
    <property type="entry name" value="Nucleoside phosphorylase domain"/>
    <property type="match status" value="1"/>
</dbReference>
<evidence type="ECO:0000259" key="6">
    <source>
        <dbReference type="Pfam" id="PF01048"/>
    </source>
</evidence>
<comment type="pathway">
    <text evidence="1">Amino-acid biosynthesis; L-methionine biosynthesis via salvage pathway; S-methyl-5-thio-alpha-D-ribose 1-phosphate from S-methyl-5'-thioadenosine (hydrolase route): step 1/2.</text>
</comment>
<dbReference type="NCBIfam" id="NF004079">
    <property type="entry name" value="PRK05584.1"/>
    <property type="match status" value="1"/>
</dbReference>
<dbReference type="InterPro" id="IPR000845">
    <property type="entry name" value="Nucleoside_phosphorylase_d"/>
</dbReference>
<dbReference type="PANTHER" id="PTHR46832">
    <property type="entry name" value="5'-METHYLTHIOADENOSINE/S-ADENOSYLHOMOCYSTEINE NUCLEOSIDASE"/>
    <property type="match status" value="1"/>
</dbReference>
<keyword evidence="5" id="KW-0486">Methionine biosynthesis</keyword>
<feature type="domain" description="Nucleoside phosphorylase" evidence="6">
    <location>
        <begin position="2"/>
        <end position="227"/>
    </location>
</feature>
<comment type="caution">
    <text evidence="7">The sequence shown here is derived from an EMBL/GenBank/DDBJ whole genome shotgun (WGS) entry which is preliminary data.</text>
</comment>
<sequence>MIVILGAMDTEIAEFLSVMEARDTSVWQGIEEHRGLIDGHRVLVSKTGVGKAMAAMRTQHFIDKVAPQALLFTGLAGSLKLDIRIGDTVIGRDLVQHDLESVVLGLPRGQIPFSDIRFLTPDPALLALGQGYQPVEGRVHLGRICTGDQFITHREMKSHAYLHSELAGDAVEMEGAAVALVCSLNRVPYLVVRTISDMADEDAVSNFEEILPRASQNSLAFVRHVLAGISVIPVAGNS</sequence>
<gene>
    <name evidence="7" type="ORF">HJ583_007765</name>
</gene>
<dbReference type="GO" id="GO:0008782">
    <property type="term" value="F:adenosylhomocysteine nucleosidase activity"/>
    <property type="evidence" value="ECO:0007669"/>
    <property type="project" value="UniProtKB-EC"/>
</dbReference>
<organism evidence="7 8">
    <name type="scientific">Uliginosibacterium aquaticum</name>
    <dbReference type="NCBI Taxonomy" id="2731212"/>
    <lineage>
        <taxon>Bacteria</taxon>
        <taxon>Pseudomonadati</taxon>
        <taxon>Pseudomonadota</taxon>
        <taxon>Betaproteobacteria</taxon>
        <taxon>Rhodocyclales</taxon>
        <taxon>Zoogloeaceae</taxon>
        <taxon>Uliginosibacterium</taxon>
    </lineage>
</organism>
<dbReference type="EMBL" id="JABCSC020000002">
    <property type="protein sequence ID" value="NSL54917.1"/>
    <property type="molecule type" value="Genomic_DNA"/>
</dbReference>
<evidence type="ECO:0000256" key="3">
    <source>
        <dbReference type="ARBA" id="ARBA00022605"/>
    </source>
</evidence>
<dbReference type="CDD" id="cd09008">
    <property type="entry name" value="MTAN"/>
    <property type="match status" value="1"/>
</dbReference>